<dbReference type="Proteomes" id="UP000531251">
    <property type="component" value="Unassembled WGS sequence"/>
</dbReference>
<reference evidence="2 3" key="1">
    <citation type="submission" date="2020-03" db="EMBL/GenBank/DDBJ databases">
        <title>Genomic Encyclopedia of Type Strains, Phase IV (KMG-IV): sequencing the most valuable type-strain genomes for metagenomic binning, comparative biology and taxonomic classification.</title>
        <authorList>
            <person name="Goeker M."/>
        </authorList>
    </citation>
    <scope>NUCLEOTIDE SEQUENCE [LARGE SCALE GENOMIC DNA]</scope>
    <source>
        <strain evidence="2 3">DSM 7225</strain>
    </source>
</reference>
<feature type="transmembrane region" description="Helical" evidence="1">
    <location>
        <begin position="23"/>
        <end position="41"/>
    </location>
</feature>
<evidence type="ECO:0000256" key="1">
    <source>
        <dbReference type="SAM" id="Phobius"/>
    </source>
</evidence>
<sequence length="42" mass="4529">MLIEAILEYLGAIGGPDRGTWKLWLRIMGAGTIACALLAWLA</sequence>
<gene>
    <name evidence="2" type="ORF">GGR89_003892</name>
</gene>
<keyword evidence="1" id="KW-1133">Transmembrane helix</keyword>
<organism evidence="2 3">
    <name type="scientific">Sphingomonas trueperi</name>
    <dbReference type="NCBI Taxonomy" id="53317"/>
    <lineage>
        <taxon>Bacteria</taxon>
        <taxon>Pseudomonadati</taxon>
        <taxon>Pseudomonadota</taxon>
        <taxon>Alphaproteobacteria</taxon>
        <taxon>Sphingomonadales</taxon>
        <taxon>Sphingomonadaceae</taxon>
        <taxon>Sphingomonas</taxon>
    </lineage>
</organism>
<dbReference type="EMBL" id="JAATJB010000017">
    <property type="protein sequence ID" value="NJB99548.1"/>
    <property type="molecule type" value="Genomic_DNA"/>
</dbReference>
<dbReference type="RefSeq" id="WP_277600126.1">
    <property type="nucleotide sequence ID" value="NZ_BAAADY010000026.1"/>
</dbReference>
<comment type="caution">
    <text evidence="2">The sequence shown here is derived from an EMBL/GenBank/DDBJ whole genome shotgun (WGS) entry which is preliminary data.</text>
</comment>
<proteinExistence type="predicted"/>
<dbReference type="AlphaFoldDB" id="A0A7X5Y1V0"/>
<name>A0A7X5Y1V0_9SPHN</name>
<keyword evidence="1" id="KW-0812">Transmembrane</keyword>
<keyword evidence="3" id="KW-1185">Reference proteome</keyword>
<accession>A0A7X5Y1V0</accession>
<protein>
    <submittedName>
        <fullName evidence="2">Uncharacterized protein</fullName>
    </submittedName>
</protein>
<evidence type="ECO:0000313" key="2">
    <source>
        <dbReference type="EMBL" id="NJB99548.1"/>
    </source>
</evidence>
<keyword evidence="1" id="KW-0472">Membrane</keyword>
<evidence type="ECO:0000313" key="3">
    <source>
        <dbReference type="Proteomes" id="UP000531251"/>
    </source>
</evidence>